<keyword evidence="4" id="KW-1003">Cell membrane</keyword>
<evidence type="ECO:0000256" key="4">
    <source>
        <dbReference type="ARBA" id="ARBA00022475"/>
    </source>
</evidence>
<dbReference type="PANTHER" id="PTHR43302:SF5">
    <property type="entry name" value="TRANSPORTER ARSB-RELATED"/>
    <property type="match status" value="1"/>
</dbReference>
<comment type="subcellular location">
    <subcellularLocation>
        <location evidence="1">Cell membrane</location>
        <topology evidence="1">Multi-pass membrane protein</topology>
    </subcellularLocation>
</comment>
<feature type="transmembrane region" description="Helical" evidence="8">
    <location>
        <begin position="224"/>
        <end position="240"/>
    </location>
</feature>
<feature type="transmembrane region" description="Helical" evidence="8">
    <location>
        <begin position="30"/>
        <end position="51"/>
    </location>
</feature>
<evidence type="ECO:0000256" key="8">
    <source>
        <dbReference type="SAM" id="Phobius"/>
    </source>
</evidence>
<dbReference type="PRINTS" id="PR00758">
    <property type="entry name" value="ARSENICPUMP"/>
</dbReference>
<evidence type="ECO:0000259" key="9">
    <source>
        <dbReference type="Pfam" id="PF03600"/>
    </source>
</evidence>
<feature type="transmembrane region" description="Helical" evidence="8">
    <location>
        <begin position="275"/>
        <end position="294"/>
    </location>
</feature>
<evidence type="ECO:0000256" key="7">
    <source>
        <dbReference type="ARBA" id="ARBA00023136"/>
    </source>
</evidence>
<evidence type="ECO:0000256" key="5">
    <source>
        <dbReference type="ARBA" id="ARBA00022692"/>
    </source>
</evidence>
<feature type="domain" description="Citrate transporter-like" evidence="9">
    <location>
        <begin position="17"/>
        <end position="339"/>
    </location>
</feature>
<dbReference type="EMBL" id="JACTNF010000012">
    <property type="protein sequence ID" value="MBO1075527.1"/>
    <property type="molecule type" value="Genomic_DNA"/>
</dbReference>
<comment type="caution">
    <text evidence="10">The sequence shown here is derived from an EMBL/GenBank/DDBJ whole genome shotgun (WGS) entry which is preliminary data.</text>
</comment>
<keyword evidence="3" id="KW-0813">Transport</keyword>
<feature type="transmembrane region" description="Helical" evidence="8">
    <location>
        <begin position="113"/>
        <end position="129"/>
    </location>
</feature>
<evidence type="ECO:0000256" key="1">
    <source>
        <dbReference type="ARBA" id="ARBA00004651"/>
    </source>
</evidence>
<dbReference type="Proteomes" id="UP001518990">
    <property type="component" value="Unassembled WGS sequence"/>
</dbReference>
<proteinExistence type="inferred from homology"/>
<organism evidence="10 11">
    <name type="scientific">Roseomonas marmotae</name>
    <dbReference type="NCBI Taxonomy" id="2768161"/>
    <lineage>
        <taxon>Bacteria</taxon>
        <taxon>Pseudomonadati</taxon>
        <taxon>Pseudomonadota</taxon>
        <taxon>Alphaproteobacteria</taxon>
        <taxon>Acetobacterales</taxon>
        <taxon>Roseomonadaceae</taxon>
        <taxon>Roseomonas</taxon>
    </lineage>
</organism>
<evidence type="ECO:0000256" key="2">
    <source>
        <dbReference type="ARBA" id="ARBA00009843"/>
    </source>
</evidence>
<protein>
    <submittedName>
        <fullName evidence="10">Transporter</fullName>
    </submittedName>
</protein>
<reference evidence="10 11" key="1">
    <citation type="submission" date="2020-09" db="EMBL/GenBank/DDBJ databases">
        <title>Roseomonas.</title>
        <authorList>
            <person name="Zhu W."/>
        </authorList>
    </citation>
    <scope>NUCLEOTIDE SEQUENCE [LARGE SCALE GENOMIC DNA]</scope>
    <source>
        <strain evidence="10 11">1311</strain>
    </source>
</reference>
<keyword evidence="7 8" id="KW-0472">Membrane</keyword>
<feature type="transmembrane region" description="Helical" evidence="8">
    <location>
        <begin position="175"/>
        <end position="195"/>
    </location>
</feature>
<name>A0ABS3KEU1_9PROT</name>
<feature type="transmembrane region" description="Helical" evidence="8">
    <location>
        <begin position="136"/>
        <end position="155"/>
    </location>
</feature>
<dbReference type="Pfam" id="PF03600">
    <property type="entry name" value="CitMHS"/>
    <property type="match status" value="1"/>
</dbReference>
<evidence type="ECO:0000313" key="10">
    <source>
        <dbReference type="EMBL" id="MBO1075527.1"/>
    </source>
</evidence>
<feature type="transmembrane region" description="Helical" evidence="8">
    <location>
        <begin position="57"/>
        <end position="77"/>
    </location>
</feature>
<evidence type="ECO:0000313" key="11">
    <source>
        <dbReference type="Proteomes" id="UP001518990"/>
    </source>
</evidence>
<feature type="transmembrane region" description="Helical" evidence="8">
    <location>
        <begin position="392"/>
        <end position="411"/>
    </location>
</feature>
<keyword evidence="6 8" id="KW-1133">Transmembrane helix</keyword>
<keyword evidence="5 8" id="KW-0812">Transmembrane</keyword>
<keyword evidence="11" id="KW-1185">Reference proteome</keyword>
<dbReference type="PANTHER" id="PTHR43302">
    <property type="entry name" value="TRANSPORTER ARSB-RELATED"/>
    <property type="match status" value="1"/>
</dbReference>
<dbReference type="RefSeq" id="WP_207447807.1">
    <property type="nucleotide sequence ID" value="NZ_CP061094.1"/>
</dbReference>
<evidence type="ECO:0000256" key="3">
    <source>
        <dbReference type="ARBA" id="ARBA00022448"/>
    </source>
</evidence>
<dbReference type="InterPro" id="IPR000802">
    <property type="entry name" value="Arsenical_pump_ArsB"/>
</dbReference>
<dbReference type="InterPro" id="IPR004680">
    <property type="entry name" value="Cit_transptr-like_dom"/>
</dbReference>
<feature type="transmembrane region" description="Helical" evidence="8">
    <location>
        <begin position="348"/>
        <end position="372"/>
    </location>
</feature>
<accession>A0ABS3KEU1</accession>
<sequence length="412" mass="42578">MELTLAIFFLVYVAMGVGHLPGFRLHRTGAALVGAMLLIALGRISPAAAWGAIDYNVIGLLFGLMIVSSAFGVAGFYDWTARKVGAVKVGPKALLAIFIAVSGILSAVLTNDVVSAAMTGVLCAICLARRLNPIPFLLGFCFAANVGSAATLIGSPKSMIVAETLEVSFTGFTALTAPPSILGLVLAWLVLVIIYRGKWSLPAAPPKAAVDTAVVPVALDRTETIKAAIVVAAVIMAFVFTDWPRMLIALLAASFLLVSRRVDSDKVLGAVDGSLLLLLIGLFIVNAALGATGLPEKLVNWVASAGLDLHDPVAVLVVIAVLCNIVGATPAVMLALPFLSGGENPELLGAAVALGASFSANALLFGSLAGIIVAEEGRRRGVIIGFGEFTRAGALLAFLCLLLAAGWLHYLR</sequence>
<evidence type="ECO:0000256" key="6">
    <source>
        <dbReference type="ARBA" id="ARBA00022989"/>
    </source>
</evidence>
<gene>
    <name evidence="10" type="ORF">IAI60_13010</name>
</gene>
<feature type="transmembrane region" description="Helical" evidence="8">
    <location>
        <begin position="314"/>
        <end position="336"/>
    </location>
</feature>
<comment type="similarity">
    <text evidence="2">Belongs to the CitM (TC 2.A.11) transporter family.</text>
</comment>
<feature type="transmembrane region" description="Helical" evidence="8">
    <location>
        <begin position="6"/>
        <end position="23"/>
    </location>
</feature>